<dbReference type="PANTHER" id="PTHR48050:SF13">
    <property type="entry name" value="STEROL 3-BETA-GLUCOSYLTRANSFERASE UGT80A2"/>
    <property type="match status" value="1"/>
</dbReference>
<feature type="domain" description="Erythromycin biosynthesis protein CIII-like C-terminal" evidence="3">
    <location>
        <begin position="259"/>
        <end position="365"/>
    </location>
</feature>
<evidence type="ECO:0000313" key="4">
    <source>
        <dbReference type="EMBL" id="WNG52024.1"/>
    </source>
</evidence>
<dbReference type="SUPFAM" id="SSF53756">
    <property type="entry name" value="UDP-Glycosyltransferase/glycogen phosphorylase"/>
    <property type="match status" value="1"/>
</dbReference>
<dbReference type="EMBL" id="CP043494">
    <property type="protein sequence ID" value="WNG52024.1"/>
    <property type="molecule type" value="Genomic_DNA"/>
</dbReference>
<protein>
    <submittedName>
        <fullName evidence="4">Glycosyl transferase</fullName>
    </submittedName>
</protein>
<organism evidence="4 5">
    <name type="scientific">Archangium minus</name>
    <dbReference type="NCBI Taxonomy" id="83450"/>
    <lineage>
        <taxon>Bacteria</taxon>
        <taxon>Pseudomonadati</taxon>
        <taxon>Myxococcota</taxon>
        <taxon>Myxococcia</taxon>
        <taxon>Myxococcales</taxon>
        <taxon>Cystobacterineae</taxon>
        <taxon>Archangiaceae</taxon>
        <taxon>Archangium</taxon>
    </lineage>
</organism>
<keyword evidence="5" id="KW-1185">Reference proteome</keyword>
<dbReference type="Gene3D" id="3.40.50.2000">
    <property type="entry name" value="Glycogen Phosphorylase B"/>
    <property type="match status" value="2"/>
</dbReference>
<dbReference type="InterPro" id="IPR006326">
    <property type="entry name" value="UDPGT_MGT-like"/>
</dbReference>
<keyword evidence="2 4" id="KW-0808">Transferase</keyword>
<dbReference type="RefSeq" id="WP_395812331.1">
    <property type="nucleotide sequence ID" value="NZ_CP043494.1"/>
</dbReference>
<evidence type="ECO:0000313" key="5">
    <source>
        <dbReference type="Proteomes" id="UP001611383"/>
    </source>
</evidence>
<comment type="similarity">
    <text evidence="1">Belongs to the UDP-glycosyltransferase family.</text>
</comment>
<evidence type="ECO:0000259" key="3">
    <source>
        <dbReference type="Pfam" id="PF06722"/>
    </source>
</evidence>
<gene>
    <name evidence="4" type="ORF">F0U60_53905</name>
</gene>
<accession>A0ABY9X9F3</accession>
<evidence type="ECO:0000256" key="1">
    <source>
        <dbReference type="ARBA" id="ARBA00009995"/>
    </source>
</evidence>
<reference evidence="4 5" key="1">
    <citation type="submission" date="2019-08" db="EMBL/GenBank/DDBJ databases">
        <title>Archangium and Cystobacter genomes.</title>
        <authorList>
            <person name="Chen I.-C.K."/>
            <person name="Wielgoss S."/>
        </authorList>
    </citation>
    <scope>NUCLEOTIDE SEQUENCE [LARGE SCALE GENOMIC DNA]</scope>
    <source>
        <strain evidence="4 5">Cbm 6</strain>
    </source>
</reference>
<dbReference type="NCBIfam" id="TIGR01426">
    <property type="entry name" value="MGT"/>
    <property type="match status" value="1"/>
</dbReference>
<evidence type="ECO:0000256" key="2">
    <source>
        <dbReference type="ARBA" id="ARBA00022679"/>
    </source>
</evidence>
<dbReference type="Proteomes" id="UP001611383">
    <property type="component" value="Chromosome"/>
</dbReference>
<dbReference type="InterPro" id="IPR050426">
    <property type="entry name" value="Glycosyltransferase_28"/>
</dbReference>
<proteinExistence type="inferred from homology"/>
<dbReference type="Pfam" id="PF06722">
    <property type="entry name" value="EryCIII-like_C"/>
    <property type="match status" value="1"/>
</dbReference>
<dbReference type="InterPro" id="IPR002213">
    <property type="entry name" value="UDP_glucos_trans"/>
</dbReference>
<dbReference type="PANTHER" id="PTHR48050">
    <property type="entry name" value="STEROL 3-BETA-GLUCOSYLTRANSFERASE"/>
    <property type="match status" value="1"/>
</dbReference>
<sequence>MARGAFFNVPLHGHVNATLPVVRELVDRGEDITYYLTDAFRPQVERAGARFHRYESTLEREIGFLPARMPGESRHVLSQLLEAVRAERPDYLVYDPMCLWARMIGQLLRIPAITFRPTMAINPQAGPFAAFLKSRVSAFPGVFEQAAKELGELTREYGLPPTDLMGMLGQVEPLNLVCVPRSFQPGGDTFDESFVFVGPSIRPRGDAGDFPFAHLAEGPTLYISLGTIFNNWPEFYRMCFTAFGGTRWRVVLATGHAVNPAELGPIPDNFLVRPSVPQLEVLERTDVFLTHGGANSLMEALSYGVPVVVIPQMAEQPLNAHRVVELGLGLALDKDTVTVEQLQQAVARVSSEPEFRTKVRAMQQDVRGSGGYHRAAEAILEFRARQG</sequence>
<name>A0ABY9X9F3_9BACT</name>
<dbReference type="InterPro" id="IPR010610">
    <property type="entry name" value="EryCIII-like_C"/>
</dbReference>
<dbReference type="GO" id="GO:0016740">
    <property type="term" value="F:transferase activity"/>
    <property type="evidence" value="ECO:0007669"/>
    <property type="project" value="UniProtKB-KW"/>
</dbReference>
<dbReference type="CDD" id="cd03784">
    <property type="entry name" value="GT1_Gtf-like"/>
    <property type="match status" value="1"/>
</dbReference>